<proteinExistence type="predicted"/>
<dbReference type="AlphaFoldDB" id="A0A9X4EWQ5"/>
<dbReference type="InterPro" id="IPR011010">
    <property type="entry name" value="DNA_brk_join_enz"/>
</dbReference>
<evidence type="ECO:0008006" key="4">
    <source>
        <dbReference type="Google" id="ProtNLM"/>
    </source>
</evidence>
<dbReference type="SUPFAM" id="SSF56349">
    <property type="entry name" value="DNA breaking-rejoining enzymes"/>
    <property type="match status" value="1"/>
</dbReference>
<dbReference type="Proteomes" id="UP001140979">
    <property type="component" value="Unassembled WGS sequence"/>
</dbReference>
<accession>A0A9X4EWQ5</accession>
<dbReference type="GO" id="GO:0006310">
    <property type="term" value="P:DNA recombination"/>
    <property type="evidence" value="ECO:0007669"/>
    <property type="project" value="UniProtKB-KW"/>
</dbReference>
<dbReference type="RefSeq" id="WP_047725736.1">
    <property type="nucleotide sequence ID" value="NZ_JAKNBA010000038.1"/>
</dbReference>
<reference evidence="2" key="1">
    <citation type="submission" date="2022-02" db="EMBL/GenBank/DDBJ databases">
        <title>Emergence and expansion in Europe of a Vibrio aestuarianus clonal complex pathogenic for oysters.</title>
        <authorList>
            <person name="Mesnil A."/>
            <person name="Travers M.-A."/>
        </authorList>
    </citation>
    <scope>NUCLEOTIDE SEQUENCE</scope>
    <source>
        <strain evidence="2">19_064_11T1</strain>
    </source>
</reference>
<organism evidence="2 3">
    <name type="scientific">Vibrio aestuarianus</name>
    <dbReference type="NCBI Taxonomy" id="28171"/>
    <lineage>
        <taxon>Bacteria</taxon>
        <taxon>Pseudomonadati</taxon>
        <taxon>Pseudomonadota</taxon>
        <taxon>Gammaproteobacteria</taxon>
        <taxon>Vibrionales</taxon>
        <taxon>Vibrionaceae</taxon>
        <taxon>Vibrio</taxon>
    </lineage>
</organism>
<dbReference type="EMBL" id="JAKNBA010000038">
    <property type="protein sequence ID" value="MDE1243759.1"/>
    <property type="molecule type" value="Genomic_DNA"/>
</dbReference>
<dbReference type="Gene3D" id="1.10.443.10">
    <property type="entry name" value="Intergrase catalytic core"/>
    <property type="match status" value="1"/>
</dbReference>
<sequence>MNPIDFRSQKVNKALQTLIDRVHEERNLAQVDFDTLVSKGTIKGQWDESGWQYRGRTIYFRGCLDINGAIVTSHTKIEDSVLMQGIWGDIYRLFTLHSIKKHKSGNERTIPGLLSRIAWLGTSLNFDENALLSMDQSKIDALIPLLQTYYEKPRGTFERYKDSVSFIKNFVVKKSFCKTFVPKVNMKNPALERNDVTTNTKKEAQKEKHVEDIGLYFGRIKQKFDAAKRLVESGGTPEYFQPKDGYDELRLLATPFMEGLGLRIGEVLRLHKDCLGFDEDRQRYFLRVPVEKGELAFAKSIPKIWEKVIVDAHARILEITKPHRDFARKVEQEGAQAFINSFTFPDRPENFENALKEHGYDPDLHFARSEIGTSGDIHVSGLTVSLLRESKAIQGRYSQSIVGKLKCKYGDERAARQRVIISKEELSKLCLKEYEDTKRMVYRANDNVDAKEEIVSTSYTIDMPFSEFLFIAKNDTFDAGTKSHGLIPCPLTYRAYTRWINNDEKGSRHKTIFENYDIKDENGDVVSLNSHQIRHWVTTALIRAGKNESAIDLWMGRTPGQTRHYDHRTAKERAEAMRKRYMSENPPDDVLGRRIKRMRNNNVSLDEIETALNHTMSAVHYTPWGTCDRDLDVSPCQKGMMCLRGNDGETCNHFGIDPTDKEALVNIHNTKVHYENQLSALLPNYDELSLKLNNQEPLDQHVQFCIDTINGCIAALKAYENAEKNEAHKIPIVQIFNPENIKDE</sequence>
<dbReference type="GO" id="GO:0015074">
    <property type="term" value="P:DNA integration"/>
    <property type="evidence" value="ECO:0007669"/>
    <property type="project" value="InterPro"/>
</dbReference>
<keyword evidence="1" id="KW-0233">DNA recombination</keyword>
<comment type="caution">
    <text evidence="2">The sequence shown here is derived from an EMBL/GenBank/DDBJ whole genome shotgun (WGS) entry which is preliminary data.</text>
</comment>
<evidence type="ECO:0000313" key="2">
    <source>
        <dbReference type="EMBL" id="MDE1243759.1"/>
    </source>
</evidence>
<name>A0A9X4EWQ5_9VIBR</name>
<protein>
    <recommendedName>
        <fullName evidence="4">Integrase</fullName>
    </recommendedName>
</protein>
<gene>
    <name evidence="2" type="ORF">L9W94_16705</name>
</gene>
<dbReference type="InterPro" id="IPR013762">
    <property type="entry name" value="Integrase-like_cat_sf"/>
</dbReference>
<evidence type="ECO:0000256" key="1">
    <source>
        <dbReference type="ARBA" id="ARBA00023172"/>
    </source>
</evidence>
<evidence type="ECO:0000313" key="3">
    <source>
        <dbReference type="Proteomes" id="UP001140979"/>
    </source>
</evidence>
<dbReference type="GO" id="GO:0003677">
    <property type="term" value="F:DNA binding"/>
    <property type="evidence" value="ECO:0007669"/>
    <property type="project" value="InterPro"/>
</dbReference>